<comment type="function">
    <text evidence="7">Possesses RNA 5'-triphosphatase and diphosphatase activities, but displays a poor protein-tyrosine phosphatase activity. In addition, has phosphatase activity with ATP, ADP and O-methylfluorescein phosphate (in vitro). Binds to RNA. May participate in nuclear mRNA metabolism.</text>
</comment>
<evidence type="ECO:0000256" key="6">
    <source>
        <dbReference type="ARBA" id="ARBA00023242"/>
    </source>
</evidence>
<evidence type="ECO:0000256" key="4">
    <source>
        <dbReference type="ARBA" id="ARBA00022884"/>
    </source>
</evidence>
<feature type="compositionally biased region" description="Basic and acidic residues" evidence="12">
    <location>
        <begin position="643"/>
        <end position="655"/>
    </location>
</feature>
<feature type="compositionally biased region" description="Basic and acidic residues" evidence="12">
    <location>
        <begin position="246"/>
        <end position="259"/>
    </location>
</feature>
<feature type="region of interest" description="Disordered" evidence="12">
    <location>
        <begin position="192"/>
        <end position="967"/>
    </location>
</feature>
<reference evidence="15" key="1">
    <citation type="submission" date="2025-08" db="UniProtKB">
        <authorList>
            <consortium name="RefSeq"/>
        </authorList>
    </citation>
    <scope>IDENTIFICATION</scope>
</reference>
<dbReference type="GO" id="GO:0004651">
    <property type="term" value="F:polynucleotide 5'-phosphatase activity"/>
    <property type="evidence" value="ECO:0007669"/>
    <property type="project" value="TreeGrafter"/>
</dbReference>
<feature type="compositionally biased region" description="Basic and acidic residues" evidence="12">
    <location>
        <begin position="910"/>
        <end position="926"/>
    </location>
</feature>
<sequence>MVKKNSVPNGWRTVKPIGQRITGTRFIAFKVPLKGMANQRLTPTQKFTPKDLITEIKAQNEDLGLIIDLSNTTRYYNTKDLPKNVEYKKLCTAGLEVPDDDTILQFKRLVSTFLFENIGNEKLIGVHCTNGVSRTGYLICRYLIDVDCWDPEKAIQAFGEARGHQMEGSVYLSDLRNGPMRSNLGIYAENAKPDTNEEPAQCPQNNNFYRRPEQRSSIHGRRINNNLKSEVSDSKFHNIPGRKPRPFLENESHDFRTEAEDFFDSCSGSRQRPVHGHQSHDFQGDRQKEDYFSSREPEQRRPSFRGPPSDRPVEDYKFQDRGYGQRQSFHDSPSPDFHSDRRMKDCDFPISGYGQRELPIHGPPSRRFPSNRQMDDFDFPNSGPEQRQHNIPSRDFLPDREMEDCKYPSNGSGQRRSFHDSLARGLPDRQMGDFDFPNSGPRQRQPFLGPPSHGFSPDRQMEDSDLRSSGPDFRPDRQMKGYDFTNSGPGQRRSNTPSRGIPYDGEMDDRDYPNSGPRQRRPFHNPPSRGLSPDRQMADTDFRKIGSGQSQPPYDGPPSQSFPLNRERDDYEFPNHEPVSHRFSSDRQMKDRDFSDFVPGQRASPFCDHSARNFQSDRLMEDRDFRSSDQRQPPFRGPPSLDFRPDRQMEDRDYANSRPRQRQPFFDGPPSHSFTADREMEDYTFPNRERGQRPPSFQGTPSPGFRPNKQIEESHFPNSGPEQRNPQFRGPQSSGFQSDKPVEEFDFPNSGSVQRQPFHGSPSHVFRPECQMQGSSFPNRRPGERQLNRPFQLDREMQDSVFTHSGHEQTRQPFCDPPLERQVEDRNFAKPGPEERYFPSSYSSKADTQMEAEDFFNRSRRLHSLHGPQSHDLKLENSPRSNPRKRMEEVCDFINERPQQNSESFKINQCKKDVSTEWQSERERPSHSGPIKRRHPSDDFNRGDKRFTPYASSIHPSHPSMSEKQHFRDCEKMSSSSGVLMESDKCNHVPVFSYDYNFGLPNHPPHKEDKDYNRSAIKSNQKTNSRKI</sequence>
<evidence type="ECO:0000256" key="1">
    <source>
        <dbReference type="ARBA" id="ARBA00004123"/>
    </source>
</evidence>
<feature type="domain" description="Tyrosine specific protein phosphatases" evidence="13">
    <location>
        <begin position="104"/>
        <end position="162"/>
    </location>
</feature>
<dbReference type="InterPro" id="IPR000340">
    <property type="entry name" value="Dual-sp_phosphatase_cat-dom"/>
</dbReference>
<dbReference type="PANTHER" id="PTHR10367:SF24">
    <property type="entry name" value="TYROSINE SPECIFIC PROTEIN PHOSPHATASES DOMAIN-CONTAINING PROTEIN"/>
    <property type="match status" value="1"/>
</dbReference>
<dbReference type="InParanoid" id="A0A6P7Y7Y8"/>
<dbReference type="PROSITE" id="PS50056">
    <property type="entry name" value="TYR_PHOSPHATASE_2"/>
    <property type="match status" value="1"/>
</dbReference>
<gene>
    <name evidence="15" type="primary">LOC115470099</name>
</gene>
<evidence type="ECO:0000256" key="11">
    <source>
        <dbReference type="ARBA" id="ARBA00080235"/>
    </source>
</evidence>
<feature type="compositionally biased region" description="Basic and acidic residues" evidence="12">
    <location>
        <begin position="311"/>
        <end position="320"/>
    </location>
</feature>
<dbReference type="GO" id="GO:0003723">
    <property type="term" value="F:RNA binding"/>
    <property type="evidence" value="ECO:0007669"/>
    <property type="project" value="UniProtKB-KW"/>
</dbReference>
<feature type="compositionally biased region" description="Basic and acidic residues" evidence="12">
    <location>
        <begin position="278"/>
        <end position="301"/>
    </location>
</feature>
<comment type="similarity">
    <text evidence="2">Belongs to the protein-tyrosine phosphatase family. Non-receptor class dual specificity subfamily.</text>
</comment>
<feature type="compositionally biased region" description="Polar residues" evidence="12">
    <location>
        <begin position="897"/>
        <end position="907"/>
    </location>
</feature>
<dbReference type="GO" id="GO:0005634">
    <property type="term" value="C:nucleus"/>
    <property type="evidence" value="ECO:0007669"/>
    <property type="project" value="UniProtKB-SubCell"/>
</dbReference>
<evidence type="ECO:0000256" key="7">
    <source>
        <dbReference type="ARBA" id="ARBA00054725"/>
    </source>
</evidence>
<feature type="compositionally biased region" description="Basic and acidic residues" evidence="12">
    <location>
        <begin position="565"/>
        <end position="595"/>
    </location>
</feature>
<dbReference type="SUPFAM" id="SSF52799">
    <property type="entry name" value="(Phosphotyrosine protein) phosphatases II"/>
    <property type="match status" value="1"/>
</dbReference>
<evidence type="ECO:0000256" key="2">
    <source>
        <dbReference type="ARBA" id="ARBA00008601"/>
    </source>
</evidence>
<evidence type="ECO:0000256" key="10">
    <source>
        <dbReference type="ARBA" id="ARBA00076572"/>
    </source>
</evidence>
<keyword evidence="6" id="KW-0539">Nucleus</keyword>
<dbReference type="SMART" id="SM00195">
    <property type="entry name" value="DSPc"/>
    <property type="match status" value="1"/>
</dbReference>
<evidence type="ECO:0000256" key="12">
    <source>
        <dbReference type="SAM" id="MobiDB-lite"/>
    </source>
</evidence>
<evidence type="ECO:0000256" key="8">
    <source>
        <dbReference type="ARBA" id="ARBA00065987"/>
    </source>
</evidence>
<dbReference type="PANTHER" id="PTHR10367">
    <property type="entry name" value="MRNA-CAPPING ENZYME"/>
    <property type="match status" value="1"/>
</dbReference>
<feature type="compositionally biased region" description="Basic and acidic residues" evidence="12">
    <location>
        <begin position="936"/>
        <end position="947"/>
    </location>
</feature>
<evidence type="ECO:0000313" key="14">
    <source>
        <dbReference type="Proteomes" id="UP000515156"/>
    </source>
</evidence>
<feature type="compositionally biased region" description="Basic and acidic residues" evidence="12">
    <location>
        <begin position="396"/>
        <end position="406"/>
    </location>
</feature>
<evidence type="ECO:0000259" key="13">
    <source>
        <dbReference type="PROSITE" id="PS50056"/>
    </source>
</evidence>
<keyword evidence="14" id="KW-1185">Reference proteome</keyword>
<dbReference type="Pfam" id="PF00782">
    <property type="entry name" value="DSPc"/>
    <property type="match status" value="1"/>
</dbReference>
<name>A0A6P7Y7Y8_9AMPH</name>
<feature type="compositionally biased region" description="Basic and acidic residues" evidence="12">
    <location>
        <begin position="618"/>
        <end position="629"/>
    </location>
</feature>
<dbReference type="OrthoDB" id="428974at2759"/>
<evidence type="ECO:0000313" key="15">
    <source>
        <dbReference type="RefSeq" id="XP_030058859.1"/>
    </source>
</evidence>
<proteinExistence type="inferred from homology"/>
<feature type="compositionally biased region" description="Basic and acidic residues" evidence="12">
    <location>
        <begin position="781"/>
        <end position="798"/>
    </location>
</feature>
<keyword evidence="3" id="KW-0378">Hydrolase</keyword>
<feature type="region of interest" description="Disordered" evidence="12">
    <location>
        <begin position="997"/>
        <end position="1028"/>
    </location>
</feature>
<dbReference type="GO" id="GO:0004721">
    <property type="term" value="F:phosphoprotein phosphatase activity"/>
    <property type="evidence" value="ECO:0007669"/>
    <property type="project" value="UniProtKB-KW"/>
</dbReference>
<feature type="compositionally biased region" description="Polar residues" evidence="12">
    <location>
        <begin position="1016"/>
        <end position="1028"/>
    </location>
</feature>
<dbReference type="GeneID" id="115470099"/>
<comment type="subcellular location">
    <subcellularLocation>
        <location evidence="1">Nucleus</location>
    </subcellularLocation>
</comment>
<feature type="compositionally biased region" description="Polar residues" evidence="12">
    <location>
        <begin position="716"/>
        <end position="737"/>
    </location>
</feature>
<feature type="compositionally biased region" description="Basic and acidic residues" evidence="12">
    <location>
        <begin position="337"/>
        <end position="347"/>
    </location>
</feature>
<dbReference type="Proteomes" id="UP000515156">
    <property type="component" value="Chromosome 5"/>
</dbReference>
<keyword evidence="5" id="KW-0904">Protein phosphatase</keyword>
<protein>
    <recommendedName>
        <fullName evidence="9">RNA/RNP complex-1-interacting phosphatase</fullName>
    </recommendedName>
    <alternativeName>
        <fullName evidence="10">Dual specificity protein phosphatase 11</fullName>
    </alternativeName>
    <alternativeName>
        <fullName evidence="11">Phosphatase that interacts with RNA/RNP complex 1</fullName>
    </alternativeName>
</protein>
<accession>A0A6P7Y7Y8</accession>
<feature type="compositionally biased region" description="Polar residues" evidence="12">
    <location>
        <begin position="484"/>
        <end position="498"/>
    </location>
</feature>
<dbReference type="InterPro" id="IPR029021">
    <property type="entry name" value="Prot-tyrosine_phosphatase-like"/>
</dbReference>
<feature type="compositionally biased region" description="Polar residues" evidence="12">
    <location>
        <begin position="547"/>
        <end position="563"/>
    </location>
</feature>
<dbReference type="Gene3D" id="3.90.190.10">
    <property type="entry name" value="Protein tyrosine phosphatase superfamily"/>
    <property type="match status" value="1"/>
</dbReference>
<evidence type="ECO:0000256" key="3">
    <source>
        <dbReference type="ARBA" id="ARBA00022801"/>
    </source>
</evidence>
<evidence type="ECO:0000256" key="5">
    <source>
        <dbReference type="ARBA" id="ARBA00022912"/>
    </source>
</evidence>
<dbReference type="AlphaFoldDB" id="A0A6P7Y7Y8"/>
<dbReference type="RefSeq" id="XP_030058859.1">
    <property type="nucleotide sequence ID" value="XM_030202999.1"/>
</dbReference>
<feature type="compositionally biased region" description="Basic and acidic residues" evidence="12">
    <location>
        <begin position="417"/>
        <end position="432"/>
    </location>
</feature>
<dbReference type="KEGG" id="muo:115470099"/>
<dbReference type="InterPro" id="IPR000387">
    <property type="entry name" value="Tyr_Pase_dom"/>
</dbReference>
<dbReference type="PROSITE" id="PS00383">
    <property type="entry name" value="TYR_PHOSPHATASE_1"/>
    <property type="match status" value="1"/>
</dbReference>
<feature type="compositionally biased region" description="Basic and acidic residues" evidence="12">
    <location>
        <begin position="818"/>
        <end position="837"/>
    </location>
</feature>
<evidence type="ECO:0000256" key="9">
    <source>
        <dbReference type="ARBA" id="ARBA00068666"/>
    </source>
</evidence>
<dbReference type="InterPro" id="IPR051029">
    <property type="entry name" value="mRNA_Capping_Enz/RNA_Phosphat"/>
</dbReference>
<dbReference type="FunFam" id="3.90.190.10:FF:000064">
    <property type="entry name" value="RNA/RNP complex-1-interacting phosphatase homolog"/>
    <property type="match status" value="1"/>
</dbReference>
<comment type="subunit">
    <text evidence="8">Monomer. May interact with SFRS7 and SFRS9/SRP30C.</text>
</comment>
<feature type="compositionally biased region" description="Polar residues" evidence="12">
    <location>
        <begin position="950"/>
        <end position="960"/>
    </location>
</feature>
<organism evidence="14 15">
    <name type="scientific">Microcaecilia unicolor</name>
    <dbReference type="NCBI Taxonomy" id="1415580"/>
    <lineage>
        <taxon>Eukaryota</taxon>
        <taxon>Metazoa</taxon>
        <taxon>Chordata</taxon>
        <taxon>Craniata</taxon>
        <taxon>Vertebrata</taxon>
        <taxon>Euteleostomi</taxon>
        <taxon>Amphibia</taxon>
        <taxon>Gymnophiona</taxon>
        <taxon>Siphonopidae</taxon>
        <taxon>Microcaecilia</taxon>
    </lineage>
</organism>
<keyword evidence="4" id="KW-0694">RNA-binding</keyword>
<dbReference type="InterPro" id="IPR016130">
    <property type="entry name" value="Tyr_Pase_AS"/>
</dbReference>
<dbReference type="InterPro" id="IPR020422">
    <property type="entry name" value="TYR_PHOSPHATASE_DUAL_dom"/>
</dbReference>